<dbReference type="RefSeq" id="WP_347436968.1">
    <property type="nucleotide sequence ID" value="NZ_CP089291.1"/>
</dbReference>
<feature type="domain" description="SLH" evidence="2">
    <location>
        <begin position="90"/>
        <end position="130"/>
    </location>
</feature>
<feature type="chain" id="PRO_5046249939" evidence="1">
    <location>
        <begin position="28"/>
        <end position="439"/>
    </location>
</feature>
<keyword evidence="4" id="KW-1185">Reference proteome</keyword>
<sequence>MKSFKLLTIMAASLVASTMTSVAFASAATFSDTGNSYALSEIQTLSNAGILSGYKDGTFRPNHPMTREEFAVVLAKSLKLTPDASASSQFTDVDGWARPYVGALVNDKLTSGISATQFGAQHLISREQLAVFFIRALGEENFARQMSLSPTFSDAKTIDEYAVPYVAIAQKIGLLKGSANSDGSFQLNPAQSADRQAVARLAYEVYANAGSYQSRVDTMAKTLDILNKSNAAMEAEHSFQMNVALHATGNGSPGQIHTQLALEIDYTKQPAIIHAKGNVSISADGNSGANAQGTIPLEVYEVNGTVHILNPFTNTWDKQSADGSLIPLPNFTQHQSEINMLAADLRATKTGDSYVLTGTLDDHEMNALMGGNDAIPQNVPGLHATPSTTNVTIVIDKHTNLLNSMTLELPPEANGSFAITWSNYNNVAPIQVPQDVLHS</sequence>
<evidence type="ECO:0000313" key="4">
    <source>
        <dbReference type="Proteomes" id="UP000830167"/>
    </source>
</evidence>
<dbReference type="InterPro" id="IPR051465">
    <property type="entry name" value="Cell_Envelope_Struct_Comp"/>
</dbReference>
<gene>
    <name evidence="3" type="ORF">LSG31_20835</name>
</gene>
<proteinExistence type="predicted"/>
<evidence type="ECO:0000259" key="2">
    <source>
        <dbReference type="Pfam" id="PF00395"/>
    </source>
</evidence>
<protein>
    <submittedName>
        <fullName evidence="3">S-layer homology domain-containing protein</fullName>
    </submittedName>
</protein>
<evidence type="ECO:0000313" key="3">
    <source>
        <dbReference type="EMBL" id="UOF90274.1"/>
    </source>
</evidence>
<dbReference type="PANTHER" id="PTHR43308">
    <property type="entry name" value="OUTER MEMBRANE PROTEIN ALPHA-RELATED"/>
    <property type="match status" value="1"/>
</dbReference>
<dbReference type="Pfam" id="PF00395">
    <property type="entry name" value="SLH"/>
    <property type="match status" value="2"/>
</dbReference>
<accession>A0ABY4CJW6</accession>
<organism evidence="3 4">
    <name type="scientific">Fodinisporobacter ferrooxydans</name>
    <dbReference type="NCBI Taxonomy" id="2901836"/>
    <lineage>
        <taxon>Bacteria</taxon>
        <taxon>Bacillati</taxon>
        <taxon>Bacillota</taxon>
        <taxon>Bacilli</taxon>
        <taxon>Bacillales</taxon>
        <taxon>Alicyclobacillaceae</taxon>
        <taxon>Fodinisporobacter</taxon>
    </lineage>
</organism>
<dbReference type="Gene3D" id="2.50.20.20">
    <property type="match status" value="1"/>
</dbReference>
<feature type="domain" description="SLH" evidence="2">
    <location>
        <begin position="29"/>
        <end position="71"/>
    </location>
</feature>
<dbReference type="EMBL" id="CP089291">
    <property type="protein sequence ID" value="UOF90274.1"/>
    <property type="molecule type" value="Genomic_DNA"/>
</dbReference>
<dbReference type="InterPro" id="IPR001119">
    <property type="entry name" value="SLH_dom"/>
</dbReference>
<dbReference type="InterPro" id="IPR046720">
    <property type="entry name" value="DUF6612"/>
</dbReference>
<dbReference type="Proteomes" id="UP000830167">
    <property type="component" value="Chromosome"/>
</dbReference>
<feature type="signal peptide" evidence="1">
    <location>
        <begin position="1"/>
        <end position="27"/>
    </location>
</feature>
<name>A0ABY4CJW6_9BACL</name>
<dbReference type="PANTHER" id="PTHR43308:SF5">
    <property type="entry name" value="S-LAYER PROTEIN _ PEPTIDOGLYCAN ENDO-BETA-N-ACETYLGLUCOSAMINIDASE"/>
    <property type="match status" value="1"/>
</dbReference>
<keyword evidence="1" id="KW-0732">Signal</keyword>
<evidence type="ECO:0000256" key="1">
    <source>
        <dbReference type="SAM" id="SignalP"/>
    </source>
</evidence>
<dbReference type="Pfam" id="PF20316">
    <property type="entry name" value="DUF6612"/>
    <property type="match status" value="1"/>
</dbReference>
<reference evidence="3" key="1">
    <citation type="submission" date="2021-12" db="EMBL/GenBank/DDBJ databases">
        <title>Alicyclobacillaceae gen. nov., sp. nov., isolated from chalcocite enrichment system.</title>
        <authorList>
            <person name="Jiang Z."/>
        </authorList>
    </citation>
    <scope>NUCLEOTIDE SEQUENCE</scope>
    <source>
        <strain evidence="3">MYW30-H2</strain>
    </source>
</reference>